<protein>
    <submittedName>
        <fullName evidence="1">Uncharacterized protein</fullName>
    </submittedName>
</protein>
<dbReference type="RefSeq" id="WP_008507722.1">
    <property type="nucleotide sequence ID" value="NZ_CM001403.1"/>
</dbReference>
<accession>H1YG59</accession>
<evidence type="ECO:0000313" key="2">
    <source>
        <dbReference type="Proteomes" id="UP000002774"/>
    </source>
</evidence>
<dbReference type="Proteomes" id="UP000002774">
    <property type="component" value="Chromosome"/>
</dbReference>
<proteinExistence type="predicted"/>
<name>H1YG59_9SPHI</name>
<dbReference type="HOGENOM" id="CLU_1030024_0_0_10"/>
<gene>
    <name evidence="1" type="ORF">Mucpa_3219</name>
</gene>
<dbReference type="EMBL" id="CM001403">
    <property type="protein sequence ID" value="EHQ27323.1"/>
    <property type="molecule type" value="Genomic_DNA"/>
</dbReference>
<dbReference type="eggNOG" id="ENOG5031EYN">
    <property type="taxonomic scope" value="Bacteria"/>
</dbReference>
<sequence length="287" mass="32136">MKKTLTVLFFFVLVYSELRAQKEVVFKLKILPNKNYSSVIKMDMNMEMNMVGDSVFLDQVKKSGQTFPMLMTMQLGYNSNVKTKTANLQKEVPFVMNIQSLPSKMIINGKENDTAIPATNQTFYGAYTSEMKTKIDSIPGKVMDENLKESVIKMVEGIQANIKFPEKPLKIGDTFLQDVPMEIPLGGMSAKIVCKTTYKLISIANNKANFDLKYVMQMDASGQNMSLDMSGSGDGKFIYDMISSYPVNMVNNMSMTYAMVMPQSDKVKMNGKAKMVMSNQTTVDAAK</sequence>
<dbReference type="AlphaFoldDB" id="H1YG59"/>
<dbReference type="OrthoDB" id="1376102at2"/>
<organism evidence="1 2">
    <name type="scientific">Mucilaginibacter paludis DSM 18603</name>
    <dbReference type="NCBI Taxonomy" id="714943"/>
    <lineage>
        <taxon>Bacteria</taxon>
        <taxon>Pseudomonadati</taxon>
        <taxon>Bacteroidota</taxon>
        <taxon>Sphingobacteriia</taxon>
        <taxon>Sphingobacteriales</taxon>
        <taxon>Sphingobacteriaceae</taxon>
        <taxon>Mucilaginibacter</taxon>
    </lineage>
</organism>
<evidence type="ECO:0000313" key="1">
    <source>
        <dbReference type="EMBL" id="EHQ27323.1"/>
    </source>
</evidence>
<keyword evidence="2" id="KW-1185">Reference proteome</keyword>
<reference evidence="1" key="1">
    <citation type="submission" date="2011-09" db="EMBL/GenBank/DDBJ databases">
        <title>The permanent draft genome of Mucilaginibacter paludis DSM 18603.</title>
        <authorList>
            <consortium name="US DOE Joint Genome Institute (JGI-PGF)"/>
            <person name="Lucas S."/>
            <person name="Han J."/>
            <person name="Lapidus A."/>
            <person name="Bruce D."/>
            <person name="Goodwin L."/>
            <person name="Pitluck S."/>
            <person name="Peters L."/>
            <person name="Kyrpides N."/>
            <person name="Mavromatis K."/>
            <person name="Ivanova N."/>
            <person name="Mikhailova N."/>
            <person name="Held B."/>
            <person name="Detter J.C."/>
            <person name="Tapia R."/>
            <person name="Han C."/>
            <person name="Land M."/>
            <person name="Hauser L."/>
            <person name="Markowitz V."/>
            <person name="Cheng J.-F."/>
            <person name="Hugenholtz P."/>
            <person name="Woyke T."/>
            <person name="Wu D."/>
            <person name="Tindall B."/>
            <person name="Brambilla E."/>
            <person name="Klenk H.-P."/>
            <person name="Eisen J.A."/>
        </authorList>
    </citation>
    <scope>NUCLEOTIDE SEQUENCE [LARGE SCALE GENOMIC DNA]</scope>
    <source>
        <strain evidence="1">DSM 18603</strain>
    </source>
</reference>